<dbReference type="InterPro" id="IPR036398">
    <property type="entry name" value="CA_dom_sf"/>
</dbReference>
<evidence type="ECO:0000313" key="11">
    <source>
        <dbReference type="EMBL" id="PVD31066.1"/>
    </source>
</evidence>
<dbReference type="Proteomes" id="UP000245119">
    <property type="component" value="Linkage Group LG5"/>
</dbReference>
<reference evidence="11 12" key="1">
    <citation type="submission" date="2018-04" db="EMBL/GenBank/DDBJ databases">
        <title>The genome of golden apple snail Pomacea canaliculata provides insight into stress tolerance and invasive adaptation.</title>
        <authorList>
            <person name="Liu C."/>
            <person name="Liu B."/>
            <person name="Ren Y."/>
            <person name="Zhang Y."/>
            <person name="Wang H."/>
            <person name="Li S."/>
            <person name="Jiang F."/>
            <person name="Yin L."/>
            <person name="Zhang G."/>
            <person name="Qian W."/>
            <person name="Fan W."/>
        </authorList>
    </citation>
    <scope>NUCLEOTIDE SEQUENCE [LARGE SCALE GENOMIC DNA]</scope>
    <source>
        <strain evidence="11">SZHN2017</strain>
        <tissue evidence="11">Muscle</tissue>
    </source>
</reference>
<dbReference type="PROSITE" id="PS51144">
    <property type="entry name" value="ALPHA_CA_2"/>
    <property type="match status" value="1"/>
</dbReference>
<comment type="similarity">
    <text evidence="2 8">Belongs to the alpha-carbonic anhydrase family.</text>
</comment>
<dbReference type="OrthoDB" id="429145at2759"/>
<dbReference type="InterPro" id="IPR023561">
    <property type="entry name" value="Carbonic_anhydrase_a-class"/>
</dbReference>
<dbReference type="SUPFAM" id="SSF51069">
    <property type="entry name" value="Carbonic anhydrase"/>
    <property type="match status" value="1"/>
</dbReference>
<evidence type="ECO:0000313" key="12">
    <source>
        <dbReference type="Proteomes" id="UP000245119"/>
    </source>
</evidence>
<feature type="compositionally biased region" description="Basic and acidic residues" evidence="9">
    <location>
        <begin position="384"/>
        <end position="400"/>
    </location>
</feature>
<protein>
    <recommendedName>
        <fullName evidence="3 8">Carbonic anhydrase</fullName>
        <ecNumber evidence="3 8">4.2.1.1</ecNumber>
    </recommendedName>
</protein>
<accession>A0A2T7PCC0</accession>
<dbReference type="GO" id="GO:0004089">
    <property type="term" value="F:carbonate dehydratase activity"/>
    <property type="evidence" value="ECO:0007669"/>
    <property type="project" value="UniProtKB-UniRule"/>
</dbReference>
<dbReference type="PROSITE" id="PS00162">
    <property type="entry name" value="ALPHA_CA_1"/>
    <property type="match status" value="1"/>
</dbReference>
<dbReference type="AlphaFoldDB" id="A0A2T7PCC0"/>
<dbReference type="EC" id="4.2.1.1" evidence="3 8"/>
<evidence type="ECO:0000256" key="7">
    <source>
        <dbReference type="ARBA" id="ARBA00048348"/>
    </source>
</evidence>
<keyword evidence="6 8" id="KW-0456">Lyase</keyword>
<feature type="compositionally biased region" description="Acidic residues" evidence="9">
    <location>
        <begin position="367"/>
        <end position="383"/>
    </location>
</feature>
<comment type="catalytic activity">
    <reaction evidence="7 8">
        <text>hydrogencarbonate + H(+) = CO2 + H2O</text>
        <dbReference type="Rhea" id="RHEA:10748"/>
        <dbReference type="ChEBI" id="CHEBI:15377"/>
        <dbReference type="ChEBI" id="CHEBI:15378"/>
        <dbReference type="ChEBI" id="CHEBI:16526"/>
        <dbReference type="ChEBI" id="CHEBI:17544"/>
        <dbReference type="EC" id="4.2.1.1"/>
    </reaction>
</comment>
<evidence type="ECO:0000256" key="9">
    <source>
        <dbReference type="SAM" id="MobiDB-lite"/>
    </source>
</evidence>
<dbReference type="PANTHER" id="PTHR18952">
    <property type="entry name" value="CARBONIC ANHYDRASE"/>
    <property type="match status" value="1"/>
</dbReference>
<evidence type="ECO:0000256" key="1">
    <source>
        <dbReference type="ARBA" id="ARBA00002904"/>
    </source>
</evidence>
<dbReference type="GO" id="GO:0008270">
    <property type="term" value="F:zinc ion binding"/>
    <property type="evidence" value="ECO:0007669"/>
    <property type="project" value="UniProtKB-UniRule"/>
</dbReference>
<dbReference type="STRING" id="400727.A0A2T7PCC0"/>
<dbReference type="PANTHER" id="PTHR18952:SF265">
    <property type="entry name" value="CARBONIC ANHYDRASE"/>
    <property type="match status" value="1"/>
</dbReference>
<evidence type="ECO:0000256" key="2">
    <source>
        <dbReference type="ARBA" id="ARBA00010718"/>
    </source>
</evidence>
<keyword evidence="12" id="KW-1185">Reference proteome</keyword>
<feature type="region of interest" description="Disordered" evidence="9">
    <location>
        <begin position="367"/>
        <end position="400"/>
    </location>
</feature>
<comment type="caution">
    <text evidence="11">The sequence shown here is derived from an EMBL/GenBank/DDBJ whole genome shotgun (WGS) entry which is preliminary data.</text>
</comment>
<dbReference type="InterPro" id="IPR001148">
    <property type="entry name" value="CA_dom"/>
</dbReference>
<gene>
    <name evidence="11" type="ORF">C0Q70_10343</name>
</gene>
<sequence length="481" mass="54949">MLVELTAGRKLLINTSFLQRTAGREEGGEGGGEEEEQEEEGAVSAASWSYSGDKGPQYWHELFPQACSGKYQSPIDIRPEETIYNPELRDFAIWFDPPKPDSRMTVLNNGHTVQVVTSGEFYVANGGLPYLYKTVQFHFHWGHEKHHGSEHFIDGKAYPLELHIVNYNTDLYEDIAHAVSEKQGLAVLGVLFEITEDDNPILQPLVDVMEQIHDPDNEMQVEFKPISLRSLLPKDISRYFRYNGSLQHLGVSKVSSGLYLNSHRPYHTNRPIALMKAFREMLQNSPSHGHHKRSVSNGRILTRSQRQREQKALAVLDELGIASDSKLQERFRRELTEKKILAEITIDEENAKNIHHKTMDHVHDAQADADDDDDADHDDENNAGEEKEGELEGGHHKEKSELETEFIREQLVNNFRPVQPLNDRIVQRSFMLRTSQQSDEDNMNEELHARLKFYESTRGGASSSVIKSHLVLLACLFFFLI</sequence>
<dbReference type="Pfam" id="PF00194">
    <property type="entry name" value="Carb_anhydrase"/>
    <property type="match status" value="1"/>
</dbReference>
<organism evidence="11 12">
    <name type="scientific">Pomacea canaliculata</name>
    <name type="common">Golden apple snail</name>
    <dbReference type="NCBI Taxonomy" id="400727"/>
    <lineage>
        <taxon>Eukaryota</taxon>
        <taxon>Metazoa</taxon>
        <taxon>Spiralia</taxon>
        <taxon>Lophotrochozoa</taxon>
        <taxon>Mollusca</taxon>
        <taxon>Gastropoda</taxon>
        <taxon>Caenogastropoda</taxon>
        <taxon>Architaenioglossa</taxon>
        <taxon>Ampullarioidea</taxon>
        <taxon>Ampullariidae</taxon>
        <taxon>Pomacea</taxon>
    </lineage>
</organism>
<evidence type="ECO:0000256" key="8">
    <source>
        <dbReference type="RuleBase" id="RU367011"/>
    </source>
</evidence>
<evidence type="ECO:0000256" key="5">
    <source>
        <dbReference type="ARBA" id="ARBA00022833"/>
    </source>
</evidence>
<feature type="region of interest" description="Disordered" evidence="9">
    <location>
        <begin position="20"/>
        <end position="49"/>
    </location>
</feature>
<dbReference type="InterPro" id="IPR018338">
    <property type="entry name" value="Carbonic_anhydrase_a-class_CS"/>
</dbReference>
<dbReference type="Gene3D" id="3.10.200.10">
    <property type="entry name" value="Alpha carbonic anhydrase"/>
    <property type="match status" value="1"/>
</dbReference>
<dbReference type="SMART" id="SM01057">
    <property type="entry name" value="Carb_anhydrase"/>
    <property type="match status" value="1"/>
</dbReference>
<comment type="function">
    <text evidence="1 8">Reversible hydration of carbon dioxide.</text>
</comment>
<feature type="domain" description="Alpha-carbonic anhydrase" evidence="10">
    <location>
        <begin position="46"/>
        <end position="314"/>
    </location>
</feature>
<evidence type="ECO:0000256" key="6">
    <source>
        <dbReference type="ARBA" id="ARBA00023239"/>
    </source>
</evidence>
<evidence type="ECO:0000259" key="10">
    <source>
        <dbReference type="PROSITE" id="PS51144"/>
    </source>
</evidence>
<feature type="region of interest" description="Disordered" evidence="9">
    <location>
        <begin position="284"/>
        <end position="306"/>
    </location>
</feature>
<evidence type="ECO:0000256" key="3">
    <source>
        <dbReference type="ARBA" id="ARBA00012925"/>
    </source>
</evidence>
<keyword evidence="5 8" id="KW-0862">Zinc</keyword>
<keyword evidence="4 8" id="KW-0479">Metal-binding</keyword>
<name>A0A2T7PCC0_POMCA</name>
<proteinExistence type="inferred from homology"/>
<feature type="compositionally biased region" description="Acidic residues" evidence="9">
    <location>
        <begin position="31"/>
        <end position="41"/>
    </location>
</feature>
<dbReference type="EMBL" id="PZQS01000005">
    <property type="protein sequence ID" value="PVD31066.1"/>
    <property type="molecule type" value="Genomic_DNA"/>
</dbReference>
<evidence type="ECO:0000256" key="4">
    <source>
        <dbReference type="ARBA" id="ARBA00022723"/>
    </source>
</evidence>
<dbReference type="CDD" id="cd00326">
    <property type="entry name" value="alpha_CA"/>
    <property type="match status" value="1"/>
</dbReference>
<comment type="cofactor">
    <cofactor evidence="8">
        <name>Zn(2+)</name>
        <dbReference type="ChEBI" id="CHEBI:29105"/>
    </cofactor>
</comment>
<feature type="compositionally biased region" description="Polar residues" evidence="9">
    <location>
        <begin position="295"/>
        <end position="304"/>
    </location>
</feature>